<reference evidence="5" key="1">
    <citation type="submission" date="2016-06" db="UniProtKB">
        <authorList>
            <consortium name="WormBaseParasite"/>
        </authorList>
    </citation>
    <scope>IDENTIFICATION</scope>
</reference>
<dbReference type="GO" id="GO:0003954">
    <property type="term" value="F:NADH dehydrogenase activity"/>
    <property type="evidence" value="ECO:0007669"/>
    <property type="project" value="TreeGrafter"/>
</dbReference>
<dbReference type="PROSITE" id="PS01099">
    <property type="entry name" value="COMPLEX1_24K"/>
    <property type="match status" value="1"/>
</dbReference>
<protein>
    <submittedName>
        <fullName evidence="5">NADH dehydrogenase [ubiquinone] flavoprotein 2, mitochondrial</fullName>
    </submittedName>
</protein>
<dbReference type="InterPro" id="IPR042128">
    <property type="entry name" value="NuoE_dom"/>
</dbReference>
<reference evidence="3 4" key="2">
    <citation type="submission" date="2018-11" db="EMBL/GenBank/DDBJ databases">
        <authorList>
            <consortium name="Pathogen Informatics"/>
        </authorList>
    </citation>
    <scope>NUCLEOTIDE SEQUENCE [LARGE SCALE GENOMIC DNA]</scope>
</reference>
<feature type="compositionally biased region" description="Low complexity" evidence="2">
    <location>
        <begin position="112"/>
        <end position="121"/>
    </location>
</feature>
<evidence type="ECO:0000313" key="3">
    <source>
        <dbReference type="EMBL" id="VDN42435.1"/>
    </source>
</evidence>
<keyword evidence="4" id="KW-1185">Reference proteome</keyword>
<dbReference type="Proteomes" id="UP000271098">
    <property type="component" value="Unassembled WGS sequence"/>
</dbReference>
<dbReference type="GO" id="GO:0005739">
    <property type="term" value="C:mitochondrion"/>
    <property type="evidence" value="ECO:0007669"/>
    <property type="project" value="GOC"/>
</dbReference>
<feature type="binding site" evidence="1">
    <location>
        <position position="67"/>
    </location>
    <ligand>
        <name>[2Fe-2S] cluster</name>
        <dbReference type="ChEBI" id="CHEBI:190135"/>
    </ligand>
</feature>
<proteinExistence type="predicted"/>
<dbReference type="OrthoDB" id="10254187at2759"/>
<feature type="binding site" evidence="1">
    <location>
        <position position="71"/>
    </location>
    <ligand>
        <name>[2Fe-2S] cluster</name>
        <dbReference type="ChEBI" id="CHEBI:190135"/>
    </ligand>
</feature>
<feature type="binding site" evidence="1">
    <location>
        <position position="31"/>
    </location>
    <ligand>
        <name>[2Fe-2S] cluster</name>
        <dbReference type="ChEBI" id="CHEBI:190135"/>
    </ligand>
</feature>
<dbReference type="GO" id="GO:0006120">
    <property type="term" value="P:mitochondrial electron transport, NADH to ubiquinone"/>
    <property type="evidence" value="ECO:0007669"/>
    <property type="project" value="TreeGrafter"/>
</dbReference>
<feature type="region of interest" description="Disordered" evidence="2">
    <location>
        <begin position="96"/>
        <end position="134"/>
    </location>
</feature>
<organism evidence="5">
    <name type="scientific">Gongylonema pulchrum</name>
    <dbReference type="NCBI Taxonomy" id="637853"/>
    <lineage>
        <taxon>Eukaryota</taxon>
        <taxon>Metazoa</taxon>
        <taxon>Ecdysozoa</taxon>
        <taxon>Nematoda</taxon>
        <taxon>Chromadorea</taxon>
        <taxon>Rhabditida</taxon>
        <taxon>Spirurina</taxon>
        <taxon>Spiruromorpha</taxon>
        <taxon>Spiruroidea</taxon>
        <taxon>Gongylonematidae</taxon>
        <taxon>Gongylonema</taxon>
    </lineage>
</organism>
<keyword evidence="1" id="KW-0411">Iron-sulfur</keyword>
<dbReference type="SUPFAM" id="SSF52833">
    <property type="entry name" value="Thioredoxin-like"/>
    <property type="match status" value="1"/>
</dbReference>
<name>A0A183ET41_9BILA</name>
<dbReference type="InterPro" id="IPR036249">
    <property type="entry name" value="Thioredoxin-like_sf"/>
</dbReference>
<keyword evidence="1" id="KW-0408">Iron</keyword>
<dbReference type="PANTHER" id="PTHR10371:SF3">
    <property type="entry name" value="NADH DEHYDROGENASE [UBIQUINONE] FLAVOPROTEIN 2, MITOCHONDRIAL"/>
    <property type="match status" value="1"/>
</dbReference>
<dbReference type="WBParaSite" id="GPUH_0002416201-mRNA-1">
    <property type="protein sequence ID" value="GPUH_0002416201-mRNA-1"/>
    <property type="gene ID" value="GPUH_0002416201"/>
</dbReference>
<dbReference type="FunFam" id="3.40.30.10:FF:000022">
    <property type="entry name" value="NADH dehydrogenase flavoprotein 2, mitochondrial"/>
    <property type="match status" value="1"/>
</dbReference>
<evidence type="ECO:0000256" key="2">
    <source>
        <dbReference type="SAM" id="MobiDB-lite"/>
    </source>
</evidence>
<dbReference type="EMBL" id="UYRT01100195">
    <property type="protein sequence ID" value="VDN42435.1"/>
    <property type="molecule type" value="Genomic_DNA"/>
</dbReference>
<dbReference type="Pfam" id="PF01257">
    <property type="entry name" value="2Fe-2S_thioredx"/>
    <property type="match status" value="1"/>
</dbReference>
<keyword evidence="1" id="KW-0479">Metal-binding</keyword>
<feature type="binding site" evidence="1">
    <location>
        <position position="26"/>
    </location>
    <ligand>
        <name>[2Fe-2S] cluster</name>
        <dbReference type="ChEBI" id="CHEBI:190135"/>
    </ligand>
</feature>
<gene>
    <name evidence="3" type="ORF">GPUH_LOCUS24132</name>
</gene>
<dbReference type="PIRSF" id="PIRSF000216">
    <property type="entry name" value="NADH_DH_24kDa"/>
    <property type="match status" value="1"/>
</dbReference>
<dbReference type="Gene3D" id="3.40.30.10">
    <property type="entry name" value="Glutaredoxin"/>
    <property type="match status" value="1"/>
</dbReference>
<evidence type="ECO:0000313" key="5">
    <source>
        <dbReference type="WBParaSite" id="GPUH_0002416201-mRNA-1"/>
    </source>
</evidence>
<comment type="cofactor">
    <cofactor evidence="1">
        <name>[2Fe-2S] cluster</name>
        <dbReference type="ChEBI" id="CHEBI:190135"/>
    </cofactor>
    <text evidence="1">Binds 1 [2Fe-2S] cluster.</text>
</comment>
<dbReference type="GO" id="GO:0051537">
    <property type="term" value="F:2 iron, 2 sulfur cluster binding"/>
    <property type="evidence" value="ECO:0007669"/>
    <property type="project" value="UniProtKB-KW"/>
</dbReference>
<accession>A0A183ET41</accession>
<dbReference type="PANTHER" id="PTHR10371">
    <property type="entry name" value="NADH DEHYDROGENASE UBIQUINONE FLAVOPROTEIN 2, MITOCHONDRIAL"/>
    <property type="match status" value="1"/>
</dbReference>
<keyword evidence="1" id="KW-0001">2Fe-2S</keyword>
<dbReference type="InterPro" id="IPR002023">
    <property type="entry name" value="NuoE-like"/>
</dbReference>
<sequence>MRVYEVATFYSMFNRQPVGKYFVQVCGTTPCMLRGAESIIETISKKLGIKVGETTKDGLFTLAEVECLGACVNAPMVQAYLTPKDICDILDEFKAGKRPKPGPRSGRLASEPITGPTTLTTPPKPPGFGFQKGI</sequence>
<dbReference type="CDD" id="cd03064">
    <property type="entry name" value="TRX_Fd_NuoE"/>
    <property type="match status" value="1"/>
</dbReference>
<dbReference type="GO" id="GO:0046872">
    <property type="term" value="F:metal ion binding"/>
    <property type="evidence" value="ECO:0007669"/>
    <property type="project" value="UniProtKB-KW"/>
</dbReference>
<evidence type="ECO:0000313" key="4">
    <source>
        <dbReference type="Proteomes" id="UP000271098"/>
    </source>
</evidence>
<evidence type="ECO:0000256" key="1">
    <source>
        <dbReference type="PIRSR" id="PIRSR000216-1"/>
    </source>
</evidence>
<dbReference type="AlphaFoldDB" id="A0A183ET41"/>